<dbReference type="InterPro" id="IPR036291">
    <property type="entry name" value="NAD(P)-bd_dom_sf"/>
</dbReference>
<dbReference type="GO" id="GO:0043139">
    <property type="term" value="F:5'-3' DNA helicase activity"/>
    <property type="evidence" value="ECO:0007669"/>
    <property type="project" value="TreeGrafter"/>
</dbReference>
<feature type="region of interest" description="Disordered" evidence="9">
    <location>
        <begin position="1431"/>
        <end position="1450"/>
    </location>
</feature>
<evidence type="ECO:0000256" key="4">
    <source>
        <dbReference type="ARBA" id="ARBA00022741"/>
    </source>
</evidence>
<feature type="compositionally biased region" description="Pro residues" evidence="9">
    <location>
        <begin position="726"/>
        <end position="738"/>
    </location>
</feature>
<evidence type="ECO:0000256" key="7">
    <source>
        <dbReference type="ARBA" id="ARBA00022840"/>
    </source>
</evidence>
<name>A0A8H3CV34_9AGAM</name>
<dbReference type="Gene3D" id="3.40.50.300">
    <property type="entry name" value="P-loop containing nucleotide triphosphate hydrolases"/>
    <property type="match status" value="2"/>
</dbReference>
<dbReference type="InterPro" id="IPR046341">
    <property type="entry name" value="SET_dom_sf"/>
</dbReference>
<dbReference type="CDD" id="cd18808">
    <property type="entry name" value="SF1_C_Upf1"/>
    <property type="match status" value="1"/>
</dbReference>
<dbReference type="InterPro" id="IPR024636">
    <property type="entry name" value="SET_assoc"/>
</dbReference>
<sequence length="2071" mass="227100">MSSNFRVHGPLDPNAMRRDDPHPDTYFSQSTASKTTVDPRRHAPTFKHNPVTTPGATSAPPSSSSPAHHGDSMVWPPPKDPNLRDYKVIFDPFINGRRGESSKDFLYRYNGQVGPGEDPIRVRDPRRDLSERNREGRGRARLRTYLYQLEYEYDENSYGPPPPPPPRAICVSGLSPFTAAGFVKRHFSSYGVIEEFISQVDKANGSSLGLFWVKFSDEDEDGHKAAQRAVQNEDGRKIGSGNAAQPATVVFDAEGQVCRGLYQEEMERRRKAWEENRRGNKASVPSNSPPHPIPAPLPPAPPPIPGLPSRPPPPTSGPVTGPDRTSLATAMRPPNPPKPKSSTSSTPNSRNSSLRPNHTPAIPSPLHSASPVSNASPKNIVNEKLKTAPVPATPTPAQPVDEEENHRDTLRLLALNGNDYIQIEKSSLPDESKPVEMEIRRFFGGYKVDRVMRDIHGWYISFDVSTDARRALAALDDKTIAGRQVILTVHPAPSIATLATTSSRPRGDAKEWSETEFIQEARKIIMRDLLSVFAKDLRERVARPKTWKLVDEALEAHRAFEEKETEDVPPPTSESVTPGIGGGIPGEVSVSTPKGLKGLSFKRQHQNVKVDINIFNRLTPQNRINLLNILNKKNATSESEIPISLPSPPPPVPEPVTCSPPKPKSVPAAAIIDDESDENVARFERSLKRRKAGIERPEHKKKRPRRRVEFSDSDRSDEEEVGDSPEPAPVPKARPPTKPLRDKPRKPPAPKLDVVVTPPVSDEPKPKEVEIPKPKAAVPVPIPILPPPSPTPGDVKVPDPYTQQLVDDEEDLYYIRLALGQERGIPLPARCIQRPPEEDTSHYPLGLRKHVTGSARTEGYYKIPEAAKSLYLPQRNRAIVDISAAAPMPAATSRSNRANSRRLAQGIEQHKGKAADAGDVLKFNQLRTRKKQLTFARSPIHDWGLYAAEVIPAGDMVIEYVGEVIRQQVADKREKYYEKTGIGSSYLFRVDDDSVVDATKKGNLGRLINHCCAPNCTAKIITINGEKKIVIYAKSNIDIGDEITYDYHFPLEDQKIPSYIPALAVHGPEKFALKAVYSRSKSSSSSLAALAKERLGASPAIYSEDGASEGGLDAILARSDIQAVIVVLPLTQQPDIVIKALAAGKNVLSEKPVAKDVKTGIDLIEKWEKEYKPKGLIWRVAENFEVEPGVLEAGKRIQAGAIGKVRFFNFSMIFPIEKDNKYYQTSWRTVPDYQGGFLLDAGVHTNAALRRVLGSSFPLDTAKVSSFASLTRDYLAPHDTFQAVIQAAPTSDGHPPHGINEMSCATRPGFSRYILTVTGTEGTLTLQSVPKPVKEADLILARASAFNSGNNEKPVVPHWQVTITGSDGSKTEEFDRISSGVYEELGNLYNALSGKDDGNGEPRDALLDVALTQAFLTSQGDIARIEANVTGTSGKRGAKTSKKQTQTSGDIDAQASVEGVVYKVSDTRIVVSVEAESQDIELPERCRVVKLANSVTFDRMDSAIDSLERLIMQQTSDGAPSTIQTLLLAQSLLAMKPLERYTPVSDNLTLMDSNLNDSQKEAVKFALNWPEIALIHGPPGTGKTQTLVEIIRQFVQQGKRVLVCGASNLAVGNLHTETLDAQAARSDQAALAADAKSELEEAMASLAGKGKARLRGLERKKMWEEVKELRKEYRKREKVIVQSVLSEAKVVLATCHSSGSRQLANLRFDVVCIDEACQALEAVCWISILKGSKLILAGDPLQLPPTIISLNSSSHKSSTAKSAGSKLIKNLKSGKPSKATPKSRTAPSNSSKEPQAVSEESGVDSPANSGDEDDPIAIPSIYPTESRKSPRLAPPKSLEVTLFQRLEQMYGPSIKRMLTTQYRMHQKIAEFPSETLYGSALISHESVASHLLRDLPGVSTDPIVAEITSEPVVFFDTAGCEFYERVDNEEGGDEGSRSNENEATLVKKWVEELVSAGLTPAQIAIITPYQAQVTLLVSILRPTYPELEIGTVDGMQGREKDAVILSLVRSNDKREVGFLKEKRRLNVAMTRPRRHLCVVGDSSTVEKGGAYLKKWMSWLENNADVRYAGDP</sequence>
<dbReference type="InterPro" id="IPR041679">
    <property type="entry name" value="DNA2/NAM7-like_C"/>
</dbReference>
<dbReference type="Pfam" id="PF22725">
    <property type="entry name" value="GFO_IDH_MocA_C3"/>
    <property type="match status" value="1"/>
</dbReference>
<dbReference type="PANTHER" id="PTHR43788:SF8">
    <property type="entry name" value="DNA-BINDING PROTEIN SMUBP-2"/>
    <property type="match status" value="1"/>
</dbReference>
<feature type="region of interest" description="Disordered" evidence="9">
    <location>
        <begin position="639"/>
        <end position="770"/>
    </location>
</feature>
<proteinExistence type="inferred from homology"/>
<evidence type="ECO:0000256" key="5">
    <source>
        <dbReference type="ARBA" id="ARBA00022801"/>
    </source>
</evidence>
<dbReference type="SUPFAM" id="SSF54928">
    <property type="entry name" value="RNA-binding domain, RBD"/>
    <property type="match status" value="1"/>
</dbReference>
<dbReference type="SUPFAM" id="SSF51735">
    <property type="entry name" value="NAD(P)-binding Rossmann-fold domains"/>
    <property type="match status" value="1"/>
</dbReference>
<dbReference type="PANTHER" id="PTHR43788">
    <property type="entry name" value="DNA2/NAM7 HELICASE FAMILY MEMBER"/>
    <property type="match status" value="1"/>
</dbReference>
<feature type="compositionally biased region" description="Low complexity" evidence="9">
    <location>
        <begin position="50"/>
        <end position="67"/>
    </location>
</feature>
<dbReference type="InterPro" id="IPR027417">
    <property type="entry name" value="P-loop_NTPase"/>
</dbReference>
<keyword evidence="6" id="KW-0347">Helicase</keyword>
<evidence type="ECO:0000313" key="11">
    <source>
        <dbReference type="EMBL" id="CAE6492273.1"/>
    </source>
</evidence>
<dbReference type="Gene3D" id="3.40.50.720">
    <property type="entry name" value="NAD(P)-binding Rossmann-like Domain"/>
    <property type="match status" value="1"/>
</dbReference>
<dbReference type="PROSITE" id="PS50280">
    <property type="entry name" value="SET"/>
    <property type="match status" value="1"/>
</dbReference>
<dbReference type="Gene3D" id="2.170.270.10">
    <property type="entry name" value="SET domain"/>
    <property type="match status" value="1"/>
</dbReference>
<dbReference type="GO" id="GO:0005694">
    <property type="term" value="C:chromosome"/>
    <property type="evidence" value="ECO:0007669"/>
    <property type="project" value="UniProtKB-ARBA"/>
</dbReference>
<feature type="compositionally biased region" description="Polar residues" evidence="9">
    <location>
        <begin position="370"/>
        <end position="379"/>
    </location>
</feature>
<dbReference type="Pfam" id="PF11764">
    <property type="entry name" value="N-SET"/>
    <property type="match status" value="1"/>
</dbReference>
<dbReference type="Pfam" id="PF13087">
    <property type="entry name" value="AAA_12"/>
    <property type="match status" value="1"/>
</dbReference>
<evidence type="ECO:0000256" key="3">
    <source>
        <dbReference type="ARBA" id="ARBA00015839"/>
    </source>
</evidence>
<feature type="compositionally biased region" description="Low complexity" evidence="9">
    <location>
        <begin position="340"/>
        <end position="357"/>
    </location>
</feature>
<dbReference type="Pfam" id="PF01408">
    <property type="entry name" value="GFO_IDH_MocA"/>
    <property type="match status" value="1"/>
</dbReference>
<dbReference type="InterPro" id="IPR012677">
    <property type="entry name" value="Nucleotide-bd_a/b_plait_sf"/>
</dbReference>
<protein>
    <recommendedName>
        <fullName evidence="3">Histone-lysine N-methyltransferase, H3 lysine-4 specific</fullName>
    </recommendedName>
    <alternativeName>
        <fullName evidence="8">SET domain-containing protein 1</fullName>
    </alternativeName>
</protein>
<dbReference type="Proteomes" id="UP000663888">
    <property type="component" value="Unassembled WGS sequence"/>
</dbReference>
<comment type="caution">
    <text evidence="11">The sequence shown here is derived from an EMBL/GenBank/DDBJ whole genome shotgun (WGS) entry which is preliminary data.</text>
</comment>
<comment type="similarity">
    <text evidence="1">Belongs to the DNA2/NAM7 helicase family.</text>
</comment>
<dbReference type="InterPro" id="IPR024657">
    <property type="entry name" value="COMPASS_Set1_N-SET"/>
</dbReference>
<keyword evidence="5" id="KW-0378">Hydrolase</keyword>
<evidence type="ECO:0000256" key="1">
    <source>
        <dbReference type="ARBA" id="ARBA00007913"/>
    </source>
</evidence>
<dbReference type="GO" id="GO:0003676">
    <property type="term" value="F:nucleic acid binding"/>
    <property type="evidence" value="ECO:0007669"/>
    <property type="project" value="InterPro"/>
</dbReference>
<dbReference type="FunFam" id="3.40.50.300:FF:000326">
    <property type="entry name" value="P-loop containing nucleoside triphosphate hydrolase"/>
    <property type="match status" value="1"/>
</dbReference>
<dbReference type="CDD" id="cd00590">
    <property type="entry name" value="RRM_SF"/>
    <property type="match status" value="1"/>
</dbReference>
<dbReference type="SUPFAM" id="SSF55347">
    <property type="entry name" value="Glyceraldehyde-3-phosphate dehydrogenase-like, C-terminal domain"/>
    <property type="match status" value="1"/>
</dbReference>
<keyword evidence="4" id="KW-0547">Nucleotide-binding</keyword>
<feature type="domain" description="SET" evidence="10">
    <location>
        <begin position="931"/>
        <end position="1048"/>
    </location>
</feature>
<dbReference type="EMBL" id="CAJMWX010001497">
    <property type="protein sequence ID" value="CAE6492273.1"/>
    <property type="molecule type" value="Genomic_DNA"/>
</dbReference>
<dbReference type="Pfam" id="PF13086">
    <property type="entry name" value="AAA_11"/>
    <property type="match status" value="2"/>
</dbReference>
<feature type="compositionally biased region" description="Low complexity" evidence="9">
    <location>
        <begin position="1750"/>
        <end position="1766"/>
    </location>
</feature>
<accession>A0A8H3CV34</accession>
<dbReference type="InterPro" id="IPR035979">
    <property type="entry name" value="RBD_domain_sf"/>
</dbReference>
<feature type="region of interest" description="Disordered" evidence="9">
    <location>
        <begin position="560"/>
        <end position="585"/>
    </location>
</feature>
<reference evidence="11" key="1">
    <citation type="submission" date="2021-01" db="EMBL/GenBank/DDBJ databases">
        <authorList>
            <person name="Kaushik A."/>
        </authorList>
    </citation>
    <scope>NUCLEOTIDE SEQUENCE</scope>
    <source>
        <strain evidence="11">AG4-R118</strain>
    </source>
</reference>
<dbReference type="InterPro" id="IPR055170">
    <property type="entry name" value="GFO_IDH_MocA-like_dom"/>
</dbReference>
<dbReference type="InterPro" id="IPR050534">
    <property type="entry name" value="Coronavir_polyprotein_1ab"/>
</dbReference>
<feature type="compositionally biased region" description="Polar residues" evidence="9">
    <location>
        <begin position="1780"/>
        <end position="1793"/>
    </location>
</feature>
<dbReference type="SUPFAM" id="SSF52540">
    <property type="entry name" value="P-loop containing nucleoside triphosphate hydrolases"/>
    <property type="match status" value="1"/>
</dbReference>
<keyword evidence="7" id="KW-0067">ATP-binding</keyword>
<dbReference type="Pfam" id="PF11767">
    <property type="entry name" value="SET_assoc"/>
    <property type="match status" value="1"/>
</dbReference>
<feature type="region of interest" description="Disordered" evidence="9">
    <location>
        <begin position="1750"/>
        <end position="1834"/>
    </location>
</feature>
<feature type="region of interest" description="Disordered" evidence="9">
    <location>
        <begin position="272"/>
        <end position="405"/>
    </location>
</feature>
<dbReference type="InterPro" id="IPR047187">
    <property type="entry name" value="SF1_C_Upf1"/>
</dbReference>
<dbReference type="InterPro" id="IPR001214">
    <property type="entry name" value="SET_dom"/>
</dbReference>
<feature type="region of interest" description="Disordered" evidence="9">
    <location>
        <begin position="1"/>
        <end position="79"/>
    </location>
</feature>
<feature type="region of interest" description="Disordered" evidence="9">
    <location>
        <begin position="223"/>
        <end position="243"/>
    </location>
</feature>
<feature type="compositionally biased region" description="Basic and acidic residues" evidence="9">
    <location>
        <begin position="118"/>
        <end position="136"/>
    </location>
</feature>
<dbReference type="SUPFAM" id="SSF82199">
    <property type="entry name" value="SET domain"/>
    <property type="match status" value="1"/>
</dbReference>
<feature type="region of interest" description="Disordered" evidence="9">
    <location>
        <begin position="114"/>
        <end position="136"/>
    </location>
</feature>
<feature type="compositionally biased region" description="Pro residues" evidence="9">
    <location>
        <begin position="645"/>
        <end position="664"/>
    </location>
</feature>
<comment type="similarity">
    <text evidence="2">Belongs to the Gfo/Idh/MocA family.</text>
</comment>
<dbReference type="Gene3D" id="3.30.360.10">
    <property type="entry name" value="Dihydrodipicolinate Reductase, domain 2"/>
    <property type="match status" value="1"/>
</dbReference>
<evidence type="ECO:0000256" key="2">
    <source>
        <dbReference type="ARBA" id="ARBA00010928"/>
    </source>
</evidence>
<dbReference type="SMART" id="SM01291">
    <property type="entry name" value="N-SET"/>
    <property type="match status" value="1"/>
</dbReference>
<dbReference type="Gene3D" id="3.30.70.330">
    <property type="match status" value="1"/>
</dbReference>
<feature type="compositionally biased region" description="Basic and acidic residues" evidence="9">
    <location>
        <begin position="679"/>
        <end position="698"/>
    </location>
</feature>
<evidence type="ECO:0000256" key="8">
    <source>
        <dbReference type="ARBA" id="ARBA00030093"/>
    </source>
</evidence>
<dbReference type="InterPro" id="IPR000683">
    <property type="entry name" value="Gfo/Idh/MocA-like_OxRdtase_N"/>
</dbReference>
<organism evidence="11 12">
    <name type="scientific">Rhizoctonia solani</name>
    <dbReference type="NCBI Taxonomy" id="456999"/>
    <lineage>
        <taxon>Eukaryota</taxon>
        <taxon>Fungi</taxon>
        <taxon>Dikarya</taxon>
        <taxon>Basidiomycota</taxon>
        <taxon>Agaricomycotina</taxon>
        <taxon>Agaricomycetes</taxon>
        <taxon>Cantharellales</taxon>
        <taxon>Ceratobasidiaceae</taxon>
        <taxon>Rhizoctonia</taxon>
    </lineage>
</organism>
<dbReference type="GO" id="GO:0016787">
    <property type="term" value="F:hydrolase activity"/>
    <property type="evidence" value="ECO:0007669"/>
    <property type="project" value="UniProtKB-KW"/>
</dbReference>
<feature type="compositionally biased region" description="Polar residues" evidence="9">
    <location>
        <begin position="26"/>
        <end position="36"/>
    </location>
</feature>
<dbReference type="GO" id="GO:0005524">
    <property type="term" value="F:ATP binding"/>
    <property type="evidence" value="ECO:0007669"/>
    <property type="project" value="UniProtKB-KW"/>
</dbReference>
<dbReference type="SMART" id="SM00317">
    <property type="entry name" value="SET"/>
    <property type="match status" value="1"/>
</dbReference>
<evidence type="ECO:0000313" key="12">
    <source>
        <dbReference type="Proteomes" id="UP000663888"/>
    </source>
</evidence>
<feature type="compositionally biased region" description="Pro residues" evidence="9">
    <location>
        <begin position="287"/>
        <end position="316"/>
    </location>
</feature>
<evidence type="ECO:0000259" key="10">
    <source>
        <dbReference type="PROSITE" id="PS50280"/>
    </source>
</evidence>
<dbReference type="InterPro" id="IPR041677">
    <property type="entry name" value="DNA2/NAM7_AAA_11"/>
</dbReference>
<evidence type="ECO:0000256" key="6">
    <source>
        <dbReference type="ARBA" id="ARBA00022806"/>
    </source>
</evidence>
<dbReference type="Pfam" id="PF00856">
    <property type="entry name" value="SET"/>
    <property type="match status" value="1"/>
</dbReference>
<evidence type="ECO:0000256" key="9">
    <source>
        <dbReference type="SAM" id="MobiDB-lite"/>
    </source>
</evidence>
<gene>
    <name evidence="11" type="ORF">RDB_LOCUS141929</name>
</gene>